<dbReference type="PANTHER" id="PTHR42718:SF9">
    <property type="entry name" value="MAJOR FACILITATOR SUPERFAMILY MULTIDRUG TRANSPORTER MFSC"/>
    <property type="match status" value="1"/>
</dbReference>
<evidence type="ECO:0000313" key="8">
    <source>
        <dbReference type="EMBL" id="NKY33147.1"/>
    </source>
</evidence>
<feature type="transmembrane region" description="Helical" evidence="6">
    <location>
        <begin position="12"/>
        <end position="32"/>
    </location>
</feature>
<feature type="transmembrane region" description="Helical" evidence="6">
    <location>
        <begin position="204"/>
        <end position="222"/>
    </location>
</feature>
<evidence type="ECO:0000313" key="9">
    <source>
        <dbReference type="Proteomes" id="UP000565715"/>
    </source>
</evidence>
<dbReference type="Gene3D" id="1.20.1720.10">
    <property type="entry name" value="Multidrug resistance protein D"/>
    <property type="match status" value="1"/>
</dbReference>
<evidence type="ECO:0000256" key="4">
    <source>
        <dbReference type="ARBA" id="ARBA00022989"/>
    </source>
</evidence>
<keyword evidence="5 6" id="KW-0472">Membrane</keyword>
<dbReference type="PRINTS" id="PR01036">
    <property type="entry name" value="TCRTETB"/>
</dbReference>
<organism evidence="8 9">
    <name type="scientific">Nocardia speluncae</name>
    <dbReference type="NCBI Taxonomy" id="419477"/>
    <lineage>
        <taxon>Bacteria</taxon>
        <taxon>Bacillati</taxon>
        <taxon>Actinomycetota</taxon>
        <taxon>Actinomycetes</taxon>
        <taxon>Mycobacteriales</taxon>
        <taxon>Nocardiaceae</taxon>
        <taxon>Nocardia</taxon>
    </lineage>
</organism>
<dbReference type="RefSeq" id="WP_084470968.1">
    <property type="nucleotide sequence ID" value="NZ_JAAXOO010000002.1"/>
</dbReference>
<dbReference type="Proteomes" id="UP000565715">
    <property type="component" value="Unassembled WGS sequence"/>
</dbReference>
<dbReference type="GO" id="GO:0005886">
    <property type="term" value="C:plasma membrane"/>
    <property type="evidence" value="ECO:0007669"/>
    <property type="project" value="UniProtKB-SubCell"/>
</dbReference>
<comment type="caution">
    <text evidence="8">The sequence shown here is derived from an EMBL/GenBank/DDBJ whole genome shotgun (WGS) entry which is preliminary data.</text>
</comment>
<feature type="transmembrane region" description="Helical" evidence="6">
    <location>
        <begin position="408"/>
        <end position="427"/>
    </location>
</feature>
<dbReference type="EMBL" id="JAAXOO010000002">
    <property type="protein sequence ID" value="NKY33147.1"/>
    <property type="molecule type" value="Genomic_DNA"/>
</dbReference>
<dbReference type="Pfam" id="PF07690">
    <property type="entry name" value="MFS_1"/>
    <property type="match status" value="1"/>
</dbReference>
<feature type="transmembrane region" description="Helical" evidence="6">
    <location>
        <begin position="271"/>
        <end position="296"/>
    </location>
</feature>
<feature type="transmembrane region" description="Helical" evidence="6">
    <location>
        <begin position="364"/>
        <end position="387"/>
    </location>
</feature>
<comment type="subcellular location">
    <subcellularLocation>
        <location evidence="1">Cell membrane</location>
        <topology evidence="1">Multi-pass membrane protein</topology>
    </subcellularLocation>
</comment>
<feature type="transmembrane region" description="Helical" evidence="6">
    <location>
        <begin position="338"/>
        <end position="358"/>
    </location>
</feature>
<feature type="domain" description="Major facilitator superfamily (MFS) profile" evidence="7">
    <location>
        <begin position="17"/>
        <end position="470"/>
    </location>
</feature>
<feature type="transmembrane region" description="Helical" evidence="6">
    <location>
        <begin position="447"/>
        <end position="465"/>
    </location>
</feature>
<feature type="transmembrane region" description="Helical" evidence="6">
    <location>
        <begin position="83"/>
        <end position="101"/>
    </location>
</feature>
<name>A0A846XCL1_9NOCA</name>
<feature type="transmembrane region" description="Helical" evidence="6">
    <location>
        <begin position="234"/>
        <end position="251"/>
    </location>
</feature>
<evidence type="ECO:0000256" key="2">
    <source>
        <dbReference type="ARBA" id="ARBA00022448"/>
    </source>
</evidence>
<protein>
    <submittedName>
        <fullName evidence="8">MFS transporter</fullName>
    </submittedName>
</protein>
<evidence type="ECO:0000256" key="6">
    <source>
        <dbReference type="SAM" id="Phobius"/>
    </source>
</evidence>
<keyword evidence="4 6" id="KW-1133">Transmembrane helix</keyword>
<keyword evidence="9" id="KW-1185">Reference proteome</keyword>
<feature type="transmembrane region" description="Helical" evidence="6">
    <location>
        <begin position="107"/>
        <end position="127"/>
    </location>
</feature>
<evidence type="ECO:0000259" key="7">
    <source>
        <dbReference type="PROSITE" id="PS50850"/>
    </source>
</evidence>
<dbReference type="GO" id="GO:0022857">
    <property type="term" value="F:transmembrane transporter activity"/>
    <property type="evidence" value="ECO:0007669"/>
    <property type="project" value="InterPro"/>
</dbReference>
<dbReference type="InterPro" id="IPR020846">
    <property type="entry name" value="MFS_dom"/>
</dbReference>
<feature type="transmembrane region" description="Helical" evidence="6">
    <location>
        <begin position="52"/>
        <end position="71"/>
    </location>
</feature>
<dbReference type="InterPro" id="IPR011701">
    <property type="entry name" value="MFS"/>
</dbReference>
<dbReference type="SUPFAM" id="SSF103473">
    <property type="entry name" value="MFS general substrate transporter"/>
    <property type="match status" value="1"/>
</dbReference>
<dbReference type="CDD" id="cd17321">
    <property type="entry name" value="MFS_MMR_MDR_like"/>
    <property type="match status" value="1"/>
</dbReference>
<accession>A0A846XCL1</accession>
<dbReference type="InterPro" id="IPR036259">
    <property type="entry name" value="MFS_trans_sf"/>
</dbReference>
<evidence type="ECO:0000256" key="1">
    <source>
        <dbReference type="ARBA" id="ARBA00004651"/>
    </source>
</evidence>
<keyword evidence="2" id="KW-0813">Transport</keyword>
<gene>
    <name evidence="8" type="ORF">HGA13_08710</name>
</gene>
<dbReference type="PANTHER" id="PTHR42718">
    <property type="entry name" value="MAJOR FACILITATOR SUPERFAMILY MULTIDRUG TRANSPORTER MFSC"/>
    <property type="match status" value="1"/>
</dbReference>
<feature type="transmembrane region" description="Helical" evidence="6">
    <location>
        <begin position="139"/>
        <end position="159"/>
    </location>
</feature>
<dbReference type="AlphaFoldDB" id="A0A846XCL1"/>
<feature type="transmembrane region" description="Helical" evidence="6">
    <location>
        <begin position="171"/>
        <end position="192"/>
    </location>
</feature>
<reference evidence="8 9" key="1">
    <citation type="submission" date="2020-04" db="EMBL/GenBank/DDBJ databases">
        <title>MicrobeNet Type strains.</title>
        <authorList>
            <person name="Nicholson A.C."/>
        </authorList>
    </citation>
    <scope>NUCLEOTIDE SEQUENCE [LARGE SCALE GENOMIC DNA]</scope>
    <source>
        <strain evidence="8 9">DSM 45078</strain>
    </source>
</reference>
<dbReference type="PROSITE" id="PS50850">
    <property type="entry name" value="MFS"/>
    <property type="match status" value="1"/>
</dbReference>
<sequence length="501" mass="50664">MNSPSPRPDGVVSLARLLLVLVPAMLLVPVASDMVSLVLPRIAGRFDASTPQVAWVVTGFLLACAIGIPIYGRMADSYSLRRLFVIALAVFGIGNLISALAPNLLLLVAARIASGAGGAAIPVLAIVAATRLLPRGQAAIGVGFIAAAGGLGTALGPAIGGGLGQALGWRALFWLLAVWAVGLIPAVLRVITDTQPADTRRIDLLGGILLGAGAGLLLFGITRAEGTHGFTAPSSWGALLAGAATAALFAWRTRSATDPFVPPSLFTHRGYLAAASVIFLAMMVNLTTLVLVPLLLIDVNGLTLGQGALVMIPGGLALAALAPLAGRIGAKGANEGTVALAGLSIIAASMLFLSTFAVGASAVWAGVAVFALGAGFALVVTLTTSALGHLLPPDQFGAGVGIFQGAQFLGAGTGPALFGVLLSVRQAGDTEPINPLYTGNASAYSDTFLILTLITVPAAVAALRLRNARADHPTRLAAALRTSRWPGSRLPEHAGADSVDR</sequence>
<feature type="transmembrane region" description="Helical" evidence="6">
    <location>
        <begin position="308"/>
        <end position="326"/>
    </location>
</feature>
<evidence type="ECO:0000256" key="5">
    <source>
        <dbReference type="ARBA" id="ARBA00023136"/>
    </source>
</evidence>
<dbReference type="Gene3D" id="1.20.1250.20">
    <property type="entry name" value="MFS general substrate transporter like domains"/>
    <property type="match status" value="1"/>
</dbReference>
<keyword evidence="3 6" id="KW-0812">Transmembrane</keyword>
<proteinExistence type="predicted"/>
<evidence type="ECO:0000256" key="3">
    <source>
        <dbReference type="ARBA" id="ARBA00022692"/>
    </source>
</evidence>